<organism evidence="12 13">
    <name type="scientific">Colletotrichum sojae</name>
    <dbReference type="NCBI Taxonomy" id="2175907"/>
    <lineage>
        <taxon>Eukaryota</taxon>
        <taxon>Fungi</taxon>
        <taxon>Dikarya</taxon>
        <taxon>Ascomycota</taxon>
        <taxon>Pezizomycotina</taxon>
        <taxon>Sordariomycetes</taxon>
        <taxon>Hypocreomycetidae</taxon>
        <taxon>Glomerellales</taxon>
        <taxon>Glomerellaceae</taxon>
        <taxon>Colletotrichum</taxon>
        <taxon>Colletotrichum orchidearum species complex</taxon>
    </lineage>
</organism>
<evidence type="ECO:0000256" key="4">
    <source>
        <dbReference type="ARBA" id="ARBA00022801"/>
    </source>
</evidence>
<evidence type="ECO:0000256" key="3">
    <source>
        <dbReference type="ARBA" id="ARBA00022729"/>
    </source>
</evidence>
<keyword evidence="13" id="KW-1185">Reference proteome</keyword>
<dbReference type="PANTHER" id="PTHR43806">
    <property type="entry name" value="PEPTIDASE S8"/>
    <property type="match status" value="1"/>
</dbReference>
<dbReference type="AlphaFoldDB" id="A0A8H6MJP5"/>
<dbReference type="PANTHER" id="PTHR43806:SF66">
    <property type="entry name" value="SERIN ENDOPEPTIDASE"/>
    <property type="match status" value="1"/>
</dbReference>
<dbReference type="InterPro" id="IPR023827">
    <property type="entry name" value="Peptidase_S8_Asp-AS"/>
</dbReference>
<evidence type="ECO:0000256" key="7">
    <source>
        <dbReference type="PROSITE-ProRule" id="PRU01240"/>
    </source>
</evidence>
<dbReference type="PROSITE" id="PS00138">
    <property type="entry name" value="SUBTILASE_SER"/>
    <property type="match status" value="1"/>
</dbReference>
<keyword evidence="2 7" id="KW-0645">Protease</keyword>
<dbReference type="EMBL" id="WIGN01000536">
    <property type="protein sequence ID" value="KAF6789341.1"/>
    <property type="molecule type" value="Genomic_DNA"/>
</dbReference>
<evidence type="ECO:0000256" key="9">
    <source>
        <dbReference type="SAM" id="SignalP"/>
    </source>
</evidence>
<evidence type="ECO:0000259" key="10">
    <source>
        <dbReference type="Pfam" id="PF00082"/>
    </source>
</evidence>
<feature type="domain" description="Peptidase S8/S53" evidence="10">
    <location>
        <begin position="170"/>
        <end position="588"/>
    </location>
</feature>
<dbReference type="GO" id="GO:0004252">
    <property type="term" value="F:serine-type endopeptidase activity"/>
    <property type="evidence" value="ECO:0007669"/>
    <property type="project" value="UniProtKB-UniRule"/>
</dbReference>
<evidence type="ECO:0000256" key="2">
    <source>
        <dbReference type="ARBA" id="ARBA00022670"/>
    </source>
</evidence>
<dbReference type="InterPro" id="IPR036852">
    <property type="entry name" value="Peptidase_S8/S53_dom_sf"/>
</dbReference>
<dbReference type="Gene3D" id="2.60.40.1710">
    <property type="entry name" value="Subtilisin-like superfamily"/>
    <property type="match status" value="1"/>
</dbReference>
<protein>
    <submittedName>
        <fullName evidence="12">Amidase family protein</fullName>
    </submittedName>
</protein>
<feature type="chain" id="PRO_5034187113" evidence="9">
    <location>
        <begin position="20"/>
        <end position="903"/>
    </location>
</feature>
<dbReference type="Proteomes" id="UP000652219">
    <property type="component" value="Unassembled WGS sequence"/>
</dbReference>
<proteinExistence type="inferred from homology"/>
<keyword evidence="5 7" id="KW-0720">Serine protease</keyword>
<comment type="similarity">
    <text evidence="1 7 8">Belongs to the peptidase S8 family.</text>
</comment>
<dbReference type="GO" id="GO:0006508">
    <property type="term" value="P:proteolysis"/>
    <property type="evidence" value="ECO:0007669"/>
    <property type="project" value="UniProtKB-KW"/>
</dbReference>
<dbReference type="PROSITE" id="PS51892">
    <property type="entry name" value="SUBTILASE"/>
    <property type="match status" value="1"/>
</dbReference>
<dbReference type="InterPro" id="IPR050131">
    <property type="entry name" value="Peptidase_S8_subtilisin-like"/>
</dbReference>
<feature type="signal peptide" evidence="9">
    <location>
        <begin position="1"/>
        <end position="19"/>
    </location>
</feature>
<reference evidence="12 13" key="1">
    <citation type="journal article" date="2020" name="Phytopathology">
        <title>Genome Sequence Resources of Colletotrichum truncatum, C. plurivorum, C. musicola, and C. sojae: Four Species Pathogenic to Soybean (Glycine max).</title>
        <authorList>
            <person name="Rogerio F."/>
            <person name="Boufleur T.R."/>
            <person name="Ciampi-Guillardi M."/>
            <person name="Sukno S.A."/>
            <person name="Thon M.R."/>
            <person name="Massola Junior N.S."/>
            <person name="Baroncelli R."/>
        </authorList>
    </citation>
    <scope>NUCLEOTIDE SEQUENCE [LARGE SCALE GENOMIC DNA]</scope>
    <source>
        <strain evidence="12 13">LFN0009</strain>
    </source>
</reference>
<dbReference type="SUPFAM" id="SSF52743">
    <property type="entry name" value="Subtilisin-like"/>
    <property type="match status" value="1"/>
</dbReference>
<evidence type="ECO:0000313" key="12">
    <source>
        <dbReference type="EMBL" id="KAF6789341.1"/>
    </source>
</evidence>
<dbReference type="InterPro" id="IPR000209">
    <property type="entry name" value="Peptidase_S8/S53_dom"/>
</dbReference>
<gene>
    <name evidence="12" type="ORF">CSOJ01_14820</name>
</gene>
<keyword evidence="4 7" id="KW-0378">Hydrolase</keyword>
<evidence type="ECO:0000313" key="13">
    <source>
        <dbReference type="Proteomes" id="UP000652219"/>
    </source>
</evidence>
<name>A0A8H6MJP5_9PEZI</name>
<evidence type="ECO:0000256" key="8">
    <source>
        <dbReference type="RuleBase" id="RU003355"/>
    </source>
</evidence>
<dbReference type="Pfam" id="PF00082">
    <property type="entry name" value="Peptidase_S8"/>
    <property type="match status" value="1"/>
</dbReference>
<evidence type="ECO:0000259" key="11">
    <source>
        <dbReference type="Pfam" id="PF06280"/>
    </source>
</evidence>
<dbReference type="Gene3D" id="2.60.40.4070">
    <property type="match status" value="1"/>
</dbReference>
<dbReference type="PROSITE" id="PS00136">
    <property type="entry name" value="SUBTILASE_ASP"/>
    <property type="match status" value="1"/>
</dbReference>
<accession>A0A8H6MJP5</accession>
<dbReference type="GO" id="GO:0016020">
    <property type="term" value="C:membrane"/>
    <property type="evidence" value="ECO:0007669"/>
    <property type="project" value="InterPro"/>
</dbReference>
<comment type="caution">
    <text evidence="12">The sequence shown here is derived from an EMBL/GenBank/DDBJ whole genome shotgun (WGS) entry which is preliminary data.</text>
</comment>
<dbReference type="PRINTS" id="PR00723">
    <property type="entry name" value="SUBTILISIN"/>
</dbReference>
<sequence length="903" mass="96478">MKSLLSYVVIATYLPLRTAASYQEAFVAEFDETVQLSLETLQAEVQTSLASLGLDCSASSRYHFSHSVFQGASFNLRCDKDKIAQKTILSSVQAISGVKSAWPVTKVEPAIFRGNFPGASGGGNIDRRFGHYIRSDVSHSVQARDEKLADTLSTHIETGVARLHAANLTGSRVRIAVVDTGFDVDVPGLSKTDITYAHDLTDNDNDVRDNCSFHGTHVLGIIGAKGDENGFGFSGVAPDASYELYRIQPCGGGAETDTLINSFLEAASRGVDIISCSFGGSKTFPEDPWSAVATRLFEDGIYVALPTGNGGPGIFSGASPASADAITSVGSSDNTITPFLTWEGNWTAADDGNTIRFVPGLPFDLPANNQLTIWSPNQAPDAPTACQPLPDASDLPADLSNTALLVQFTQCWTDSTGGSIPSLTKALGIPYVIYYATKEWTVADGPAFFEDTRDPDLKAVATVEYKTGVELLESYHKDTSTKVYLAHDASVASPTLDNRVNNLTGGFASSFSSWGPSLTTRSMPLFIAPGGNLLSTFPMKYGGYGVVSGTSQSTPFAAGVAALVKQKHPDYTPEEIQAVMATTARPVKWNDGKGAVSDFLAPVYQQGGGLLDAWSAVHSTTVLSTSSLSFNDTANRPKEITFTIKNTGTAAITYQLSHVGAGSGYVLQHAHGYNFTQAEAFPTYADVSITPSTLKVEPGQSASVFVAVTKEPELAESSTRVSYFGGYVAIQADSPDINNFTLPYTGFGAPLSSLPIINRDASYLMAWNMTSSAPVRIEERRVFTCVLATSLDVPASFADNMFPGVWIDLFLQSRSLSVSIVDAVSENVVAMSFQSSSADVWGPGNTWYWDGSDANKTFIPEGTYIWRVEAKKLNGDLKDLEVYDTGKWVLKYASASNGTNPVL</sequence>
<evidence type="ECO:0000256" key="5">
    <source>
        <dbReference type="ARBA" id="ARBA00022825"/>
    </source>
</evidence>
<dbReference type="InterPro" id="IPR023828">
    <property type="entry name" value="Peptidase_S8_Ser-AS"/>
</dbReference>
<dbReference type="InterPro" id="IPR010435">
    <property type="entry name" value="C5a/SBT2-like_Fn3"/>
</dbReference>
<dbReference type="InterPro" id="IPR015500">
    <property type="entry name" value="Peptidase_S8_subtilisin-rel"/>
</dbReference>
<evidence type="ECO:0000256" key="1">
    <source>
        <dbReference type="ARBA" id="ARBA00011073"/>
    </source>
</evidence>
<feature type="active site" description="Charge relay system" evidence="6 7">
    <location>
        <position position="179"/>
    </location>
</feature>
<keyword evidence="3 9" id="KW-0732">Signal</keyword>
<dbReference type="Gene3D" id="3.40.50.200">
    <property type="entry name" value="Peptidase S8/S53 domain"/>
    <property type="match status" value="2"/>
</dbReference>
<dbReference type="Pfam" id="PF06280">
    <property type="entry name" value="fn3_5"/>
    <property type="match status" value="1"/>
</dbReference>
<evidence type="ECO:0000256" key="6">
    <source>
        <dbReference type="PIRSR" id="PIRSR615500-1"/>
    </source>
</evidence>
<feature type="active site" description="Charge relay system" evidence="6 7">
    <location>
        <position position="551"/>
    </location>
</feature>
<feature type="active site" description="Charge relay system" evidence="6 7">
    <location>
        <position position="214"/>
    </location>
</feature>
<feature type="domain" description="C5a peptidase/Subtilisin-like protease SBT2-like Fn3-like" evidence="11">
    <location>
        <begin position="629"/>
        <end position="745"/>
    </location>
</feature>